<dbReference type="Gene3D" id="2.40.160.20">
    <property type="match status" value="1"/>
</dbReference>
<gene>
    <name evidence="3" type="ORF">ID128_03025</name>
</gene>
<evidence type="ECO:0000256" key="1">
    <source>
        <dbReference type="SAM" id="SignalP"/>
    </source>
</evidence>
<dbReference type="KEGG" id="wms:ID128_03025"/>
<feature type="chain" id="PRO_5032404782" evidence="1">
    <location>
        <begin position="24"/>
        <end position="266"/>
    </location>
</feature>
<evidence type="ECO:0000259" key="2">
    <source>
        <dbReference type="Pfam" id="PF01617"/>
    </source>
</evidence>
<dbReference type="InterPro" id="IPR002566">
    <property type="entry name" value="Msp4_OMP-like"/>
</dbReference>
<sequence>MIRKSAIFDILLILCISFFSAQANESCSDNDQYVENLMLTDESMCQKPKEYNEEEVTSVKDKKRDFYVSINGGRIYYDNSETFVNGIKAIGERCITLVKNPIVKNMVACEIESIQQFNGKIDFQWLSSVSLGYYAGENGRVDFEAMHSKANIKDGNSTPIFDKSANIFAFLLNFYYNPNIQGAQFAPYISLGIGPAVFKLRRINGSHQNSMPLNIPWFAYQIKLGVDYSITQEVTTFLGYRYFSIPIPIADDISTHNVEVGLTFNF</sequence>
<dbReference type="InterPro" id="IPR011250">
    <property type="entry name" value="OMP/PagP_B-barrel"/>
</dbReference>
<dbReference type="RefSeq" id="WP_191111532.1">
    <property type="nucleotide sequence ID" value="NZ_CP061738.1"/>
</dbReference>
<keyword evidence="1" id="KW-0732">Signal</keyword>
<feature type="domain" description="Msp4/OMP-like" evidence="2">
    <location>
        <begin position="144"/>
        <end position="255"/>
    </location>
</feature>
<accession>A0A7M3U2Z9</accession>
<dbReference type="AlphaFoldDB" id="A0A7M3U2Z9"/>
<reference evidence="3 4" key="1">
    <citation type="submission" date="2020-09" db="EMBL/GenBank/DDBJ databases">
        <title>An Earliest Endosymbiont, Wolbachia massiliensis sp. nov., Strain PL13 From the Bed Bug (Cimex hemipterius), Type strain of a New supergroup T.</title>
        <authorList>
            <person name="Laidoudi Y."/>
            <person name="Levasseur A."/>
            <person name="Medkour H."/>
            <person name="Maaloum M."/>
            <person name="BenKhedher M."/>
            <person name="Sambou M."/>
            <person name="Bassene H."/>
            <person name="Davoust B."/>
            <person name="Fenollar F."/>
            <person name="Raoult D."/>
            <person name="Mediannikov O."/>
        </authorList>
    </citation>
    <scope>NUCLEOTIDE SEQUENCE [LARGE SCALE GENOMIC DNA]</scope>
    <source>
        <strain evidence="3 4">PL13</strain>
    </source>
</reference>
<name>A0A7M3U2Z9_9RICK</name>
<evidence type="ECO:0000313" key="3">
    <source>
        <dbReference type="EMBL" id="QOD38784.1"/>
    </source>
</evidence>
<keyword evidence="4" id="KW-1185">Reference proteome</keyword>
<organism evidence="3 4">
    <name type="scientific">Candidatus Wolbachia massiliensis</name>
    <dbReference type="NCBI Taxonomy" id="1845000"/>
    <lineage>
        <taxon>Bacteria</taxon>
        <taxon>Pseudomonadati</taxon>
        <taxon>Pseudomonadota</taxon>
        <taxon>Alphaproteobacteria</taxon>
        <taxon>Rickettsiales</taxon>
        <taxon>Anaplasmataceae</taxon>
        <taxon>Wolbachieae</taxon>
        <taxon>Wolbachia</taxon>
    </lineage>
</organism>
<evidence type="ECO:0000313" key="4">
    <source>
        <dbReference type="Proteomes" id="UP000516514"/>
    </source>
</evidence>
<feature type="signal peptide" evidence="1">
    <location>
        <begin position="1"/>
        <end position="23"/>
    </location>
</feature>
<protein>
    <submittedName>
        <fullName evidence="3">Outer membrane beta-barrel protein</fullName>
    </submittedName>
</protein>
<proteinExistence type="predicted"/>
<dbReference type="SUPFAM" id="SSF56925">
    <property type="entry name" value="OMPA-like"/>
    <property type="match status" value="1"/>
</dbReference>
<dbReference type="EMBL" id="CP061738">
    <property type="protein sequence ID" value="QOD38784.1"/>
    <property type="molecule type" value="Genomic_DNA"/>
</dbReference>
<dbReference type="Proteomes" id="UP000516514">
    <property type="component" value="Chromosome"/>
</dbReference>
<dbReference type="Pfam" id="PF01617">
    <property type="entry name" value="Surface_Ag_2"/>
    <property type="match status" value="1"/>
</dbReference>